<accession>A0A2S5T3J4</accession>
<dbReference type="Proteomes" id="UP000239406">
    <property type="component" value="Unassembled WGS sequence"/>
</dbReference>
<organism evidence="11 12">
    <name type="scientific">Caldimonas thermodepolymerans</name>
    <dbReference type="NCBI Taxonomy" id="215580"/>
    <lineage>
        <taxon>Bacteria</taxon>
        <taxon>Pseudomonadati</taxon>
        <taxon>Pseudomonadota</taxon>
        <taxon>Betaproteobacteria</taxon>
        <taxon>Burkholderiales</taxon>
        <taxon>Sphaerotilaceae</taxon>
        <taxon>Caldimonas</taxon>
    </lineage>
</organism>
<proteinExistence type="predicted"/>
<dbReference type="CDD" id="cd00082">
    <property type="entry name" value="HisKA"/>
    <property type="match status" value="1"/>
</dbReference>
<dbReference type="SUPFAM" id="SSF47384">
    <property type="entry name" value="Homodimeric domain of signal transducing histidine kinase"/>
    <property type="match status" value="1"/>
</dbReference>
<dbReference type="SUPFAM" id="SSF55874">
    <property type="entry name" value="ATPase domain of HSP90 chaperone/DNA topoisomerase II/histidine kinase"/>
    <property type="match status" value="1"/>
</dbReference>
<dbReference type="Gene3D" id="3.30.565.10">
    <property type="entry name" value="Histidine kinase-like ATPase, C-terminal domain"/>
    <property type="match status" value="1"/>
</dbReference>
<dbReference type="Gene3D" id="1.10.287.130">
    <property type="match status" value="1"/>
</dbReference>
<keyword evidence="8" id="KW-1133">Transmembrane helix</keyword>
<dbReference type="EMBL" id="PSNY01000012">
    <property type="protein sequence ID" value="PPE69468.1"/>
    <property type="molecule type" value="Genomic_DNA"/>
</dbReference>
<dbReference type="Pfam" id="PF08521">
    <property type="entry name" value="2CSK_N"/>
    <property type="match status" value="1"/>
</dbReference>
<evidence type="ECO:0000256" key="3">
    <source>
        <dbReference type="ARBA" id="ARBA00012438"/>
    </source>
</evidence>
<dbReference type="InterPro" id="IPR036097">
    <property type="entry name" value="HisK_dim/P_sf"/>
</dbReference>
<dbReference type="PANTHER" id="PTHR45436">
    <property type="entry name" value="SENSOR HISTIDINE KINASE YKOH"/>
    <property type="match status" value="1"/>
</dbReference>
<comment type="caution">
    <text evidence="11">The sequence shown here is derived from an EMBL/GenBank/DDBJ whole genome shotgun (WGS) entry which is preliminary data.</text>
</comment>
<keyword evidence="7 11" id="KW-0418">Kinase</keyword>
<dbReference type="InterPro" id="IPR013727">
    <property type="entry name" value="2CSK_N"/>
</dbReference>
<dbReference type="Pfam" id="PF02518">
    <property type="entry name" value="HATPase_c"/>
    <property type="match status" value="1"/>
</dbReference>
<dbReference type="AlphaFoldDB" id="A0A2S5T3J4"/>
<evidence type="ECO:0000256" key="7">
    <source>
        <dbReference type="ARBA" id="ARBA00022777"/>
    </source>
</evidence>
<keyword evidence="9" id="KW-0902">Two-component regulatory system</keyword>
<dbReference type="PROSITE" id="PS50109">
    <property type="entry name" value="HIS_KIN"/>
    <property type="match status" value="1"/>
</dbReference>
<dbReference type="PANTHER" id="PTHR45436:SF1">
    <property type="entry name" value="SENSOR PROTEIN QSEC"/>
    <property type="match status" value="1"/>
</dbReference>
<evidence type="ECO:0000256" key="1">
    <source>
        <dbReference type="ARBA" id="ARBA00000085"/>
    </source>
</evidence>
<protein>
    <recommendedName>
        <fullName evidence="3">histidine kinase</fullName>
        <ecNumber evidence="3">2.7.13.3</ecNumber>
    </recommendedName>
</protein>
<dbReference type="GO" id="GO:0005886">
    <property type="term" value="C:plasma membrane"/>
    <property type="evidence" value="ECO:0007669"/>
    <property type="project" value="TreeGrafter"/>
</dbReference>
<dbReference type="InterPro" id="IPR003660">
    <property type="entry name" value="HAMP_dom"/>
</dbReference>
<dbReference type="InterPro" id="IPR005467">
    <property type="entry name" value="His_kinase_dom"/>
</dbReference>
<evidence type="ECO:0000256" key="10">
    <source>
        <dbReference type="ARBA" id="ARBA00023136"/>
    </source>
</evidence>
<dbReference type="InterPro" id="IPR004358">
    <property type="entry name" value="Sig_transdc_His_kin-like_C"/>
</dbReference>
<dbReference type="PROSITE" id="PS50885">
    <property type="entry name" value="HAMP"/>
    <property type="match status" value="1"/>
</dbReference>
<evidence type="ECO:0000256" key="9">
    <source>
        <dbReference type="ARBA" id="ARBA00023012"/>
    </source>
</evidence>
<reference evidence="11 12" key="1">
    <citation type="submission" date="2018-02" db="EMBL/GenBank/DDBJ databases">
        <title>Reclassifiation of [Polyangium] brachysporum DSM 7029 as Guopingzhaonella breviflexa gen. nov., sp. nov., a member of the family Comamonadaceae.</title>
        <authorList>
            <person name="Tang B."/>
        </authorList>
    </citation>
    <scope>NUCLEOTIDE SEQUENCE [LARGE SCALE GENOMIC DNA]</scope>
    <source>
        <strain evidence="11 12">DSM 15344</strain>
    </source>
</reference>
<dbReference type="EC" id="2.7.13.3" evidence="3"/>
<keyword evidence="10" id="KW-0472">Membrane</keyword>
<evidence type="ECO:0000313" key="11">
    <source>
        <dbReference type="EMBL" id="PPE69468.1"/>
    </source>
</evidence>
<name>A0A2S5T3J4_9BURK</name>
<dbReference type="GO" id="GO:0000155">
    <property type="term" value="F:phosphorelay sensor kinase activity"/>
    <property type="evidence" value="ECO:0007669"/>
    <property type="project" value="InterPro"/>
</dbReference>
<keyword evidence="5" id="KW-0808">Transferase</keyword>
<dbReference type="InterPro" id="IPR003661">
    <property type="entry name" value="HisK_dim/P_dom"/>
</dbReference>
<dbReference type="SMART" id="SM00387">
    <property type="entry name" value="HATPase_c"/>
    <property type="match status" value="1"/>
</dbReference>
<dbReference type="RefSeq" id="WP_104357995.1">
    <property type="nucleotide sequence ID" value="NZ_CP064338.1"/>
</dbReference>
<dbReference type="InterPro" id="IPR050428">
    <property type="entry name" value="TCS_sensor_his_kinase"/>
</dbReference>
<evidence type="ECO:0000313" key="12">
    <source>
        <dbReference type="Proteomes" id="UP000239406"/>
    </source>
</evidence>
<keyword evidence="6" id="KW-0812">Transmembrane</keyword>
<comment type="subcellular location">
    <subcellularLocation>
        <location evidence="2">Membrane</location>
    </subcellularLocation>
</comment>
<evidence type="ECO:0000256" key="8">
    <source>
        <dbReference type="ARBA" id="ARBA00022989"/>
    </source>
</evidence>
<dbReference type="InterPro" id="IPR003594">
    <property type="entry name" value="HATPase_dom"/>
</dbReference>
<evidence type="ECO:0000256" key="5">
    <source>
        <dbReference type="ARBA" id="ARBA00022679"/>
    </source>
</evidence>
<dbReference type="PRINTS" id="PR00344">
    <property type="entry name" value="BCTRLSENSOR"/>
</dbReference>
<keyword evidence="4" id="KW-0597">Phosphoprotein</keyword>
<keyword evidence="12" id="KW-1185">Reference proteome</keyword>
<evidence type="ECO:0000256" key="4">
    <source>
        <dbReference type="ARBA" id="ARBA00022553"/>
    </source>
</evidence>
<dbReference type="Pfam" id="PF00512">
    <property type="entry name" value="HisKA"/>
    <property type="match status" value="1"/>
</dbReference>
<dbReference type="InterPro" id="IPR036890">
    <property type="entry name" value="HATPase_C_sf"/>
</dbReference>
<gene>
    <name evidence="11" type="ORF">C1702_12290</name>
</gene>
<comment type="catalytic activity">
    <reaction evidence="1">
        <text>ATP + protein L-histidine = ADP + protein N-phospho-L-histidine.</text>
        <dbReference type="EC" id="2.7.13.3"/>
    </reaction>
</comment>
<evidence type="ECO:0000256" key="6">
    <source>
        <dbReference type="ARBA" id="ARBA00022692"/>
    </source>
</evidence>
<evidence type="ECO:0000256" key="2">
    <source>
        <dbReference type="ARBA" id="ARBA00004370"/>
    </source>
</evidence>
<sequence length="463" mass="50201">MRLRLSLKQSLLLLLVPTLAAVATVELWLTRRHALEAANAAYDRSLLGAIKSIDANVSTASGGLSVELPYAQLEFFQLTASGSVYFRVATTDGLVEVGNADLPLPPAPLALSVPVFYDADYFGEPLRLGAYMRPLERSLSSSGAQHLVIQVAEGTLSREEFTRSFVARAALRDGLALVLTAIAIAAMVALALRPVSRLAEQVRSRKPTDLTPLEARGLPADIQPLVDAINQQLERTQELMRQQRVFFDDASHQLRTPLATLRTQVDYALRESDPARVRETLQALSRQIDHATRATNQLLTLARSDTAHLQRVEFDAVELVREVAMDLLPRARARAQDFGIDVPGEPVRVLGDRQLLREALANLADNAIRHTPEGGVVTLGLAADRLGCSITVVDTGPGVPEAELARLGQRFVRGRHSTGSGLGLAIARGIIERHGGALRIERCSPGPGLRVALWWPGVVPETA</sequence>
<dbReference type="SMART" id="SM00388">
    <property type="entry name" value="HisKA"/>
    <property type="match status" value="1"/>
</dbReference>